<dbReference type="AlphaFoldDB" id="A0A4R7I2B3"/>
<dbReference type="SUPFAM" id="SSF52266">
    <property type="entry name" value="SGNH hydrolase"/>
    <property type="match status" value="1"/>
</dbReference>
<feature type="compositionally biased region" description="Low complexity" evidence="8">
    <location>
        <begin position="423"/>
        <end position="433"/>
    </location>
</feature>
<feature type="transmembrane region" description="Helical" evidence="9">
    <location>
        <begin position="271"/>
        <end position="289"/>
    </location>
</feature>
<evidence type="ECO:0000256" key="1">
    <source>
        <dbReference type="ARBA" id="ARBA00004651"/>
    </source>
</evidence>
<dbReference type="PANTHER" id="PTHR23028:SF53">
    <property type="entry name" value="ACYL_TRANSF_3 DOMAIN-CONTAINING PROTEIN"/>
    <property type="match status" value="1"/>
</dbReference>
<evidence type="ECO:0000313" key="12">
    <source>
        <dbReference type="Proteomes" id="UP000294558"/>
    </source>
</evidence>
<dbReference type="InterPro" id="IPR050879">
    <property type="entry name" value="Acyltransferase_3"/>
</dbReference>
<accession>A0A4R7I2B3</accession>
<comment type="subcellular location">
    <subcellularLocation>
        <location evidence="1">Cell membrane</location>
        <topology evidence="1">Multi-pass membrane protein</topology>
    </subcellularLocation>
</comment>
<keyword evidence="5 9" id="KW-1133">Transmembrane helix</keyword>
<feature type="transmembrane region" description="Helical" evidence="9">
    <location>
        <begin position="366"/>
        <end position="388"/>
    </location>
</feature>
<dbReference type="InterPro" id="IPR002656">
    <property type="entry name" value="Acyl_transf_3_dom"/>
</dbReference>
<evidence type="ECO:0000313" key="11">
    <source>
        <dbReference type="EMBL" id="TDT17274.1"/>
    </source>
</evidence>
<evidence type="ECO:0000256" key="9">
    <source>
        <dbReference type="SAM" id="Phobius"/>
    </source>
</evidence>
<feature type="transmembrane region" description="Helical" evidence="9">
    <location>
        <begin position="213"/>
        <end position="233"/>
    </location>
</feature>
<protein>
    <submittedName>
        <fullName evidence="11">Peptidoglycan/LPS O-acetylase OafA/YrhL</fullName>
    </submittedName>
</protein>
<comment type="caution">
    <text evidence="11">The sequence shown here is derived from an EMBL/GenBank/DDBJ whole genome shotgun (WGS) entry which is preliminary data.</text>
</comment>
<evidence type="ECO:0000256" key="3">
    <source>
        <dbReference type="ARBA" id="ARBA00022679"/>
    </source>
</evidence>
<reference evidence="11 12" key="1">
    <citation type="submission" date="2019-03" db="EMBL/GenBank/DDBJ databases">
        <title>Sequencing the genomes of 1000 actinobacteria strains.</title>
        <authorList>
            <person name="Klenk H.-P."/>
        </authorList>
    </citation>
    <scope>NUCLEOTIDE SEQUENCE [LARGE SCALE GENOMIC DNA]</scope>
    <source>
        <strain evidence="11 12">DSM 18936</strain>
    </source>
</reference>
<evidence type="ECO:0000259" key="10">
    <source>
        <dbReference type="Pfam" id="PF01757"/>
    </source>
</evidence>
<keyword evidence="3" id="KW-0808">Transferase</keyword>
<feature type="transmembrane region" description="Helical" evidence="9">
    <location>
        <begin position="296"/>
        <end position="316"/>
    </location>
</feature>
<keyword evidence="6 9" id="KW-0472">Membrane</keyword>
<name>A0A4R7I2B3_9ACTN</name>
<gene>
    <name evidence="11" type="ORF">BDK89_2882</name>
</gene>
<keyword evidence="12" id="KW-1185">Reference proteome</keyword>
<evidence type="ECO:0000256" key="5">
    <source>
        <dbReference type="ARBA" id="ARBA00022989"/>
    </source>
</evidence>
<feature type="region of interest" description="Disordered" evidence="8">
    <location>
        <begin position="423"/>
        <end position="478"/>
    </location>
</feature>
<feature type="transmembrane region" description="Helical" evidence="9">
    <location>
        <begin position="245"/>
        <end position="265"/>
    </location>
</feature>
<keyword evidence="2" id="KW-1003">Cell membrane</keyword>
<evidence type="ECO:0000256" key="7">
    <source>
        <dbReference type="ARBA" id="ARBA00023315"/>
    </source>
</evidence>
<dbReference type="PANTHER" id="PTHR23028">
    <property type="entry name" value="ACETYLTRANSFERASE"/>
    <property type="match status" value="1"/>
</dbReference>
<dbReference type="Gene3D" id="3.40.50.1110">
    <property type="entry name" value="SGNH hydrolase"/>
    <property type="match status" value="1"/>
</dbReference>
<dbReference type="RefSeq" id="WP_133869571.1">
    <property type="nucleotide sequence ID" value="NZ_SOAU01000001.1"/>
</dbReference>
<feature type="domain" description="Acyltransferase 3" evidence="10">
    <location>
        <begin position="21"/>
        <end position="349"/>
    </location>
</feature>
<feature type="transmembrane region" description="Helical" evidence="9">
    <location>
        <begin position="46"/>
        <end position="67"/>
    </location>
</feature>
<feature type="transmembrane region" description="Helical" evidence="9">
    <location>
        <begin position="155"/>
        <end position="175"/>
    </location>
</feature>
<dbReference type="GO" id="GO:0005886">
    <property type="term" value="C:plasma membrane"/>
    <property type="evidence" value="ECO:0007669"/>
    <property type="project" value="UniProtKB-SubCell"/>
</dbReference>
<feature type="transmembrane region" description="Helical" evidence="9">
    <location>
        <begin position="88"/>
        <end position="109"/>
    </location>
</feature>
<keyword evidence="4 9" id="KW-0812">Transmembrane</keyword>
<dbReference type="GO" id="GO:0016747">
    <property type="term" value="F:acyltransferase activity, transferring groups other than amino-acyl groups"/>
    <property type="evidence" value="ECO:0007669"/>
    <property type="project" value="InterPro"/>
</dbReference>
<dbReference type="Pfam" id="PF01757">
    <property type="entry name" value="Acyl_transf_3"/>
    <property type="match status" value="1"/>
</dbReference>
<feature type="compositionally biased region" description="Polar residues" evidence="8">
    <location>
        <begin position="434"/>
        <end position="451"/>
    </location>
</feature>
<evidence type="ECO:0000256" key="8">
    <source>
        <dbReference type="SAM" id="MobiDB-lite"/>
    </source>
</evidence>
<dbReference type="InterPro" id="IPR036514">
    <property type="entry name" value="SGNH_hydro_sf"/>
</dbReference>
<keyword evidence="7" id="KW-0012">Acyltransferase</keyword>
<dbReference type="Proteomes" id="UP000294558">
    <property type="component" value="Unassembled WGS sequence"/>
</dbReference>
<feature type="compositionally biased region" description="Low complexity" evidence="8">
    <location>
        <begin position="457"/>
        <end position="472"/>
    </location>
</feature>
<feature type="transmembrane region" description="Helical" evidence="9">
    <location>
        <begin position="336"/>
        <end position="354"/>
    </location>
</feature>
<dbReference type="EMBL" id="SOAU01000001">
    <property type="protein sequence ID" value="TDT17274.1"/>
    <property type="molecule type" value="Genomic_DNA"/>
</dbReference>
<dbReference type="OrthoDB" id="3404679at2"/>
<dbReference type="CDD" id="cd00229">
    <property type="entry name" value="SGNH_hydrolase"/>
    <property type="match status" value="1"/>
</dbReference>
<dbReference type="GO" id="GO:0009103">
    <property type="term" value="P:lipopolysaccharide biosynthetic process"/>
    <property type="evidence" value="ECO:0007669"/>
    <property type="project" value="TreeGrafter"/>
</dbReference>
<feature type="transmembrane region" description="Helical" evidence="9">
    <location>
        <begin position="21"/>
        <end position="40"/>
    </location>
</feature>
<organism evidence="11 12">
    <name type="scientific">Ilumatobacter fluminis</name>
    <dbReference type="NCBI Taxonomy" id="467091"/>
    <lineage>
        <taxon>Bacteria</taxon>
        <taxon>Bacillati</taxon>
        <taxon>Actinomycetota</taxon>
        <taxon>Acidimicrobiia</taxon>
        <taxon>Acidimicrobiales</taxon>
        <taxon>Ilumatobacteraceae</taxon>
        <taxon>Ilumatobacter</taxon>
    </lineage>
</organism>
<feature type="transmembrane region" description="Helical" evidence="9">
    <location>
        <begin position="187"/>
        <end position="207"/>
    </location>
</feature>
<proteinExistence type="predicted"/>
<evidence type="ECO:0000256" key="6">
    <source>
        <dbReference type="ARBA" id="ARBA00023136"/>
    </source>
</evidence>
<evidence type="ECO:0000256" key="2">
    <source>
        <dbReference type="ARBA" id="ARBA00022475"/>
    </source>
</evidence>
<sequence>MAGTVTTPAPGTAPRIRYQPALDGVRALAVVAVLLFHAGVPGFDGGYLGVSVFFTLSGYLITSLLIAEFDTKGTIDLPAFYGRRMRRLLPASVLTVGVIVVLSSITDWFDGVSSLRPQVIGSLFQVANWVLLAGDGSYQELLAETSGTPSPLEHFWSLAIEEQFYWLWPLAMLFLLRRVGPHRSRTIAIGALTALAAVVAPIIAQVWGADAAYWATPARLAEILVGAFLAMLLGRRLDLPSWLAWLAPLGLIVLSASVVLFPTVGGPAYEGALPLVAVVSGALLVGLQVDGPVRAGLSIAPLVFVGKISYGVYLYHWPIYVVLDADRAGFDGAPLVFVRLALTFVVAVASYFFFEQPIRHATKVGFRPTLIASLGATTAVAVASVVLVPTALGNYWESDDQTAEAAAIETDDTTPLVPIVATTAPTSPVTTPSDESNTTDGSTPVDGSTATDPPGPGSTSVPSASATTVPAPTTVPPLPELARPVRALMVGDSTAEAIGAGLVSWAAANPDLAQVQTDVERGCGFVVVGERAVGEGWEQTPDRCVAWVDDRVPAQVAELTPDVVVLMVTPWDVIDHRFDGSTESTPFDPEFEAELVEAYGGIVGDLVDAGVSSIVWVEPPTPNPLWMSREAPQADPARYEVVGRVVTELQGQYPQLRILPFAAWHAAEGLDDDKEIRPDGVHWTPDVSRLISENYLGEQVIRAALGLPFSGPTN</sequence>
<evidence type="ECO:0000256" key="4">
    <source>
        <dbReference type="ARBA" id="ARBA00022692"/>
    </source>
</evidence>